<dbReference type="GeneID" id="36373785"/>
<dbReference type="InterPro" id="IPR021109">
    <property type="entry name" value="Peptidase_aspartic_dom_sf"/>
</dbReference>
<reference evidence="3" key="3">
    <citation type="submission" date="2020-12" db="UniProtKB">
        <authorList>
            <consortium name="WormBaseParasite"/>
        </authorList>
    </citation>
    <scope>IDENTIFICATION</scope>
</reference>
<dbReference type="CTD" id="36373785"/>
<dbReference type="EMBL" id="LN609407">
    <property type="protein sequence ID" value="CEF61417.1"/>
    <property type="molecule type" value="Genomic_DNA"/>
</dbReference>
<dbReference type="WormBase" id="SRAE_0000054100">
    <property type="protein sequence ID" value="SRP01653"/>
    <property type="gene ID" value="WBGene00256287"/>
</dbReference>
<evidence type="ECO:0000313" key="4">
    <source>
        <dbReference type="WormBase" id="SRAE_0000054100"/>
    </source>
</evidence>
<dbReference type="WBParaSite" id="SRAE_0000054100.1">
    <property type="protein sequence ID" value="SRAE_0000054100.1"/>
    <property type="gene ID" value="WBGene00256287"/>
</dbReference>
<reference evidence="1" key="1">
    <citation type="submission" date="2014-09" db="EMBL/GenBank/DDBJ databases">
        <authorList>
            <person name="Aslett A.Martin."/>
        </authorList>
    </citation>
    <scope>NUCLEOTIDE SEQUENCE</scope>
    <source>
        <strain evidence="1">ED321 Heterogonic</strain>
    </source>
</reference>
<name>A0A090KZV9_STRRB</name>
<keyword evidence="2" id="KW-1185">Reference proteome</keyword>
<protein>
    <submittedName>
        <fullName evidence="1 3">Uncharacterized protein</fullName>
    </submittedName>
</protein>
<dbReference type="Proteomes" id="UP000035682">
    <property type="component" value="Unplaced"/>
</dbReference>
<reference evidence="2" key="2">
    <citation type="submission" date="2014-09" db="EMBL/GenBank/DDBJ databases">
        <authorList>
            <person name="Martin A.A."/>
        </authorList>
    </citation>
    <scope>NUCLEOTIDE SEQUENCE</scope>
    <source>
        <strain evidence="2">ED321</strain>
    </source>
</reference>
<accession>A0A090KZV9</accession>
<gene>
    <name evidence="1 3 4" type="ORF">SRAE_0000054100</name>
</gene>
<organism evidence="1">
    <name type="scientific">Strongyloides ratti</name>
    <name type="common">Parasitic roundworm</name>
    <dbReference type="NCBI Taxonomy" id="34506"/>
    <lineage>
        <taxon>Eukaryota</taxon>
        <taxon>Metazoa</taxon>
        <taxon>Ecdysozoa</taxon>
        <taxon>Nematoda</taxon>
        <taxon>Chromadorea</taxon>
        <taxon>Rhabditida</taxon>
        <taxon>Tylenchina</taxon>
        <taxon>Panagrolaimomorpha</taxon>
        <taxon>Strongyloidoidea</taxon>
        <taxon>Strongyloididae</taxon>
        <taxon>Strongyloides</taxon>
    </lineage>
</organism>
<dbReference type="AlphaFoldDB" id="A0A090KZV9"/>
<sequence>MQKTFLLDGIENDKMKKAIMVIKSTDEVKEYISGQPDDIRHETVIEKIKYGETILLPIFLEAEEKICKVFGFLNKRANVSMVSGKVVEMLKLPTNKKQQIQVTLANVEITQLQETLKINAKFKINVNTDVCKEVFMAVNDASKKYHMTVGSDILQSVEAIIEFQAKKIITNAH</sequence>
<dbReference type="RefSeq" id="XP_024500626.1">
    <property type="nucleotide sequence ID" value="XM_024646445.1"/>
</dbReference>
<proteinExistence type="predicted"/>
<evidence type="ECO:0000313" key="3">
    <source>
        <dbReference type="WBParaSite" id="SRAE_0000054100.1"/>
    </source>
</evidence>
<dbReference type="Gene3D" id="2.40.70.10">
    <property type="entry name" value="Acid Proteases"/>
    <property type="match status" value="1"/>
</dbReference>
<evidence type="ECO:0000313" key="1">
    <source>
        <dbReference type="EMBL" id="CEF61417.1"/>
    </source>
</evidence>
<evidence type="ECO:0000313" key="2">
    <source>
        <dbReference type="Proteomes" id="UP000035682"/>
    </source>
</evidence>